<sequence length="590" mass="64316">MKSRAAKKPAADEDEARSKKVRSSRGGKRRRGRSSSPSGSSSGSPPRKRSKKPSSKKIVDKKSKKNKGASRRRRRSPSLSRSPSSPSSASRSRSHRSRRHSSSSSASERSVSPPPRSCSGDARKRKGRDRDKDRKRRRVRRSRSHSSSSAHSDSSRGRNRSRSKSKSRKQRARGMRDDAGRDRIAQDYDNRHASRTEKNSIEDVDRDDEVVAVALKGIDGYGKNVELEKMESPPSKGSNETGEISSPKDANETGEISSPKDANETDKVLPAGGGIPEAEEDLELILRQRALENFKKFRGAAAMPGKTDSNSTGKGVLSDIPQNTVTKISEGRCAAAPSQRQENSRGDSHSAGSPELEDFENRETPWKQETSHGDRSPRTLKDGDTSAPTQQQGSRLETIRSTSRIMSQDGRNGGSVMQRLGGTPTSSSSVKQRLGISTGVRPAQATPRIRSVVSIPIREGLDGSTSIMTPMAHENPAPVDSSSEVRHPPVETNKLEGTNGEDRNMGEASAPESSALLLTDEGKSQVATDEDKGQAVTDECKGQAGNVDKDGSQFEKRTFSRMHEGETVQVSYKVYIPTTSPRLARRKLQR</sequence>
<dbReference type="OMA" id="LEAPNTH"/>
<name>I1H4E2_BRADI</name>
<reference evidence="2 3" key="1">
    <citation type="journal article" date="2010" name="Nature">
        <title>Genome sequencing and analysis of the model grass Brachypodium distachyon.</title>
        <authorList>
            <consortium name="International Brachypodium Initiative"/>
        </authorList>
    </citation>
    <scope>NUCLEOTIDE SEQUENCE [LARGE SCALE GENOMIC DNA]</scope>
    <source>
        <strain evidence="2 3">Bd21</strain>
    </source>
</reference>
<reference evidence="2" key="2">
    <citation type="submission" date="2017-06" db="EMBL/GenBank/DDBJ databases">
        <title>WGS assembly of Brachypodium distachyon.</title>
        <authorList>
            <consortium name="The International Brachypodium Initiative"/>
            <person name="Lucas S."/>
            <person name="Harmon-Smith M."/>
            <person name="Lail K."/>
            <person name="Tice H."/>
            <person name="Grimwood J."/>
            <person name="Bruce D."/>
            <person name="Barry K."/>
            <person name="Shu S."/>
            <person name="Lindquist E."/>
            <person name="Wang M."/>
            <person name="Pitluck S."/>
            <person name="Vogel J.P."/>
            <person name="Garvin D.F."/>
            <person name="Mockler T.C."/>
            <person name="Schmutz J."/>
            <person name="Rokhsar D."/>
            <person name="Bevan M.W."/>
        </authorList>
    </citation>
    <scope>NUCLEOTIDE SEQUENCE</scope>
    <source>
        <strain evidence="2">Bd21</strain>
    </source>
</reference>
<feature type="compositionally biased region" description="Polar residues" evidence="1">
    <location>
        <begin position="386"/>
        <end position="410"/>
    </location>
</feature>
<protein>
    <submittedName>
        <fullName evidence="2 3">Uncharacterized protein</fullName>
    </submittedName>
</protein>
<feature type="compositionally biased region" description="Basic and acidic residues" evidence="1">
    <location>
        <begin position="174"/>
        <end position="203"/>
    </location>
</feature>
<feature type="region of interest" description="Disordered" evidence="1">
    <location>
        <begin position="297"/>
        <end position="447"/>
    </location>
</feature>
<dbReference type="Gramene" id="KQK21205">
    <property type="protein sequence ID" value="KQK21205"/>
    <property type="gene ID" value="BRADI_1g59350v3"/>
</dbReference>
<feature type="region of interest" description="Disordered" evidence="1">
    <location>
        <begin position="463"/>
        <end position="551"/>
    </location>
</feature>
<dbReference type="FunCoup" id="I1H4E2">
    <property type="interactions" value="481"/>
</dbReference>
<dbReference type="OrthoDB" id="786617at2759"/>
<evidence type="ECO:0000313" key="4">
    <source>
        <dbReference type="Proteomes" id="UP000008810"/>
    </source>
</evidence>
<accession>I1H4E2</accession>
<keyword evidence="4" id="KW-1185">Reference proteome</keyword>
<evidence type="ECO:0000313" key="3">
    <source>
        <dbReference type="EnsemblPlants" id="KQK21205"/>
    </source>
</evidence>
<feature type="compositionally biased region" description="Basic and acidic residues" evidence="1">
    <location>
        <begin position="359"/>
        <end position="384"/>
    </location>
</feature>
<dbReference type="Proteomes" id="UP000008810">
    <property type="component" value="Chromosome 1"/>
</dbReference>
<feature type="compositionally biased region" description="Basic residues" evidence="1">
    <location>
        <begin position="62"/>
        <end position="76"/>
    </location>
</feature>
<dbReference type="EMBL" id="CM000880">
    <property type="protein sequence ID" value="KQK21205.1"/>
    <property type="molecule type" value="Genomic_DNA"/>
</dbReference>
<dbReference type="PANTHER" id="PTHR36808:SF1">
    <property type="entry name" value="TRANSCRIPTIONAL REGULATOR ATRX-LIKE PROTEIN"/>
    <property type="match status" value="1"/>
</dbReference>
<reference evidence="3" key="3">
    <citation type="submission" date="2018-08" db="UniProtKB">
        <authorList>
            <consortium name="EnsemblPlants"/>
        </authorList>
    </citation>
    <scope>IDENTIFICATION</scope>
    <source>
        <strain evidence="3">cv. Bd21</strain>
    </source>
</reference>
<feature type="compositionally biased region" description="Low complexity" evidence="1">
    <location>
        <begin position="77"/>
        <end position="91"/>
    </location>
</feature>
<feature type="compositionally biased region" description="Basic residues" evidence="1">
    <location>
        <begin position="157"/>
        <end position="173"/>
    </location>
</feature>
<proteinExistence type="predicted"/>
<feature type="compositionally biased region" description="Basic residues" evidence="1">
    <location>
        <begin position="92"/>
        <end position="101"/>
    </location>
</feature>
<dbReference type="EnsemblPlants" id="KQK21205">
    <property type="protein sequence ID" value="KQK21205"/>
    <property type="gene ID" value="BRADI_1g59350v3"/>
</dbReference>
<feature type="region of interest" description="Disordered" evidence="1">
    <location>
        <begin position="1"/>
        <end position="275"/>
    </location>
</feature>
<feature type="compositionally biased region" description="Basic residues" evidence="1">
    <location>
        <begin position="123"/>
        <end position="144"/>
    </location>
</feature>
<evidence type="ECO:0000256" key="1">
    <source>
        <dbReference type="SAM" id="MobiDB-lite"/>
    </source>
</evidence>
<evidence type="ECO:0000313" key="2">
    <source>
        <dbReference type="EMBL" id="KQK21205.1"/>
    </source>
</evidence>
<feature type="compositionally biased region" description="Basic residues" evidence="1">
    <location>
        <begin position="19"/>
        <end position="33"/>
    </location>
</feature>
<dbReference type="KEGG" id="bdi:100830173"/>
<dbReference type="AlphaFoldDB" id="I1H4E2"/>
<gene>
    <name evidence="3" type="primary">LOC100830173</name>
    <name evidence="2" type="ORF">BRADI_1g59350v3</name>
</gene>
<feature type="compositionally biased region" description="Low complexity" evidence="1">
    <location>
        <begin position="102"/>
        <end position="111"/>
    </location>
</feature>
<feature type="compositionally biased region" description="Polar residues" evidence="1">
    <location>
        <begin position="235"/>
        <end position="244"/>
    </location>
</feature>
<feature type="compositionally biased region" description="Low complexity" evidence="1">
    <location>
        <begin position="34"/>
        <end position="45"/>
    </location>
</feature>
<dbReference type="HOGENOM" id="CLU_499120_0_0_1"/>
<dbReference type="RefSeq" id="XP_010228470.1">
    <property type="nucleotide sequence ID" value="XM_010230168.3"/>
</dbReference>
<feature type="compositionally biased region" description="Basic residues" evidence="1">
    <location>
        <begin position="46"/>
        <end position="55"/>
    </location>
</feature>
<organism evidence="2">
    <name type="scientific">Brachypodium distachyon</name>
    <name type="common">Purple false brome</name>
    <name type="synonym">Trachynia distachya</name>
    <dbReference type="NCBI Taxonomy" id="15368"/>
    <lineage>
        <taxon>Eukaryota</taxon>
        <taxon>Viridiplantae</taxon>
        <taxon>Streptophyta</taxon>
        <taxon>Embryophyta</taxon>
        <taxon>Tracheophyta</taxon>
        <taxon>Spermatophyta</taxon>
        <taxon>Magnoliopsida</taxon>
        <taxon>Liliopsida</taxon>
        <taxon>Poales</taxon>
        <taxon>Poaceae</taxon>
        <taxon>BOP clade</taxon>
        <taxon>Pooideae</taxon>
        <taxon>Stipodae</taxon>
        <taxon>Brachypodieae</taxon>
        <taxon>Brachypodium</taxon>
    </lineage>
</organism>
<dbReference type="eggNOG" id="ENOG502QVUH">
    <property type="taxonomic scope" value="Eukaryota"/>
</dbReference>
<dbReference type="GeneID" id="100830173"/>
<dbReference type="PANTHER" id="PTHR36808">
    <property type="entry name" value="TRANSCRIPTIONAL REGULATOR ATRX-LIKE PROTEIN"/>
    <property type="match status" value="1"/>
</dbReference>
<feature type="compositionally biased region" description="Basic and acidic residues" evidence="1">
    <location>
        <begin position="529"/>
        <end position="551"/>
    </location>
</feature>